<gene>
    <name evidence="1" type="ORF">HNR73_005045</name>
</gene>
<dbReference type="EMBL" id="JACHGT010000011">
    <property type="protein sequence ID" value="MBB6037172.1"/>
    <property type="molecule type" value="Genomic_DNA"/>
</dbReference>
<keyword evidence="2" id="KW-1185">Reference proteome</keyword>
<comment type="caution">
    <text evidence="1">The sequence shown here is derived from an EMBL/GenBank/DDBJ whole genome shotgun (WGS) entry which is preliminary data.</text>
</comment>
<accession>A0A841FUE7</accession>
<proteinExistence type="predicted"/>
<dbReference type="AlphaFoldDB" id="A0A841FUE7"/>
<evidence type="ECO:0000313" key="2">
    <source>
        <dbReference type="Proteomes" id="UP000548476"/>
    </source>
</evidence>
<organism evidence="1 2">
    <name type="scientific">Phytomonospora endophytica</name>
    <dbReference type="NCBI Taxonomy" id="714109"/>
    <lineage>
        <taxon>Bacteria</taxon>
        <taxon>Bacillati</taxon>
        <taxon>Actinomycetota</taxon>
        <taxon>Actinomycetes</taxon>
        <taxon>Micromonosporales</taxon>
        <taxon>Micromonosporaceae</taxon>
        <taxon>Phytomonospora</taxon>
    </lineage>
</organism>
<dbReference type="RefSeq" id="WP_184789990.1">
    <property type="nucleotide sequence ID" value="NZ_BONT01000106.1"/>
</dbReference>
<evidence type="ECO:0000313" key="1">
    <source>
        <dbReference type="EMBL" id="MBB6037172.1"/>
    </source>
</evidence>
<reference evidence="1 2" key="1">
    <citation type="submission" date="2020-08" db="EMBL/GenBank/DDBJ databases">
        <title>Genomic Encyclopedia of Type Strains, Phase IV (KMG-IV): sequencing the most valuable type-strain genomes for metagenomic binning, comparative biology and taxonomic classification.</title>
        <authorList>
            <person name="Goeker M."/>
        </authorList>
    </citation>
    <scope>NUCLEOTIDE SEQUENCE [LARGE SCALE GENOMIC DNA]</scope>
    <source>
        <strain evidence="1 2">YIM 65646</strain>
    </source>
</reference>
<sequence>MAFPEGPVPAGTAVGGLGDRQRALVDVLASSPKAWLIGESSFGNFRMLVQGYGLPTNTRKCGPTWADTRWHE</sequence>
<protein>
    <submittedName>
        <fullName evidence="1">Uncharacterized protein</fullName>
    </submittedName>
</protein>
<name>A0A841FUE7_9ACTN</name>
<dbReference type="Proteomes" id="UP000548476">
    <property type="component" value="Unassembled WGS sequence"/>
</dbReference>